<dbReference type="InterPro" id="IPR039422">
    <property type="entry name" value="MarR/SlyA-like"/>
</dbReference>
<protein>
    <submittedName>
        <fullName evidence="5">MarR family winged helix-turn-helix transcriptional regulator</fullName>
    </submittedName>
</protein>
<keyword evidence="6" id="KW-1185">Reference proteome</keyword>
<organism evidence="5 6">
    <name type="scientific">Seohaeicola nanhaiensis</name>
    <dbReference type="NCBI Taxonomy" id="1387282"/>
    <lineage>
        <taxon>Bacteria</taxon>
        <taxon>Pseudomonadati</taxon>
        <taxon>Pseudomonadota</taxon>
        <taxon>Alphaproteobacteria</taxon>
        <taxon>Rhodobacterales</taxon>
        <taxon>Roseobacteraceae</taxon>
        <taxon>Seohaeicola</taxon>
    </lineage>
</organism>
<dbReference type="Proteomes" id="UP001595973">
    <property type="component" value="Unassembled WGS sequence"/>
</dbReference>
<dbReference type="EMBL" id="JBHSGI010000024">
    <property type="protein sequence ID" value="MFC4670051.1"/>
    <property type="molecule type" value="Genomic_DNA"/>
</dbReference>
<keyword evidence="1" id="KW-0805">Transcription regulation</keyword>
<reference evidence="6" key="1">
    <citation type="journal article" date="2019" name="Int. J. Syst. Evol. Microbiol.">
        <title>The Global Catalogue of Microorganisms (GCM) 10K type strain sequencing project: providing services to taxonomists for standard genome sequencing and annotation.</title>
        <authorList>
            <consortium name="The Broad Institute Genomics Platform"/>
            <consortium name="The Broad Institute Genome Sequencing Center for Infectious Disease"/>
            <person name="Wu L."/>
            <person name="Ma J."/>
        </authorList>
    </citation>
    <scope>NUCLEOTIDE SEQUENCE [LARGE SCALE GENOMIC DNA]</scope>
    <source>
        <strain evidence="6">CGMCC 4.7283</strain>
    </source>
</reference>
<keyword evidence="2" id="KW-0238">DNA-binding</keyword>
<name>A0ABV9KKG1_9RHOB</name>
<dbReference type="SMART" id="SM00347">
    <property type="entry name" value="HTH_MARR"/>
    <property type="match status" value="1"/>
</dbReference>
<dbReference type="PROSITE" id="PS01117">
    <property type="entry name" value="HTH_MARR_1"/>
    <property type="match status" value="1"/>
</dbReference>
<dbReference type="Pfam" id="PF01047">
    <property type="entry name" value="MarR"/>
    <property type="match status" value="1"/>
</dbReference>
<evidence type="ECO:0000313" key="5">
    <source>
        <dbReference type="EMBL" id="MFC4670051.1"/>
    </source>
</evidence>
<proteinExistence type="predicted"/>
<dbReference type="PANTHER" id="PTHR33164:SF57">
    <property type="entry name" value="MARR-FAMILY TRANSCRIPTIONAL REGULATOR"/>
    <property type="match status" value="1"/>
</dbReference>
<evidence type="ECO:0000256" key="3">
    <source>
        <dbReference type="ARBA" id="ARBA00023163"/>
    </source>
</evidence>
<evidence type="ECO:0000256" key="2">
    <source>
        <dbReference type="ARBA" id="ARBA00023125"/>
    </source>
</evidence>
<gene>
    <name evidence="5" type="ORF">ACFO5X_15925</name>
</gene>
<dbReference type="InterPro" id="IPR023187">
    <property type="entry name" value="Tscrpt_reg_MarR-type_CS"/>
</dbReference>
<dbReference type="Gene3D" id="1.10.10.10">
    <property type="entry name" value="Winged helix-like DNA-binding domain superfamily/Winged helix DNA-binding domain"/>
    <property type="match status" value="1"/>
</dbReference>
<comment type="caution">
    <text evidence="5">The sequence shown here is derived from an EMBL/GenBank/DDBJ whole genome shotgun (WGS) entry which is preliminary data.</text>
</comment>
<keyword evidence="3" id="KW-0804">Transcription</keyword>
<dbReference type="PANTHER" id="PTHR33164">
    <property type="entry name" value="TRANSCRIPTIONAL REGULATOR, MARR FAMILY"/>
    <property type="match status" value="1"/>
</dbReference>
<sequence>MSDTVRPPSKQRLRLWLRMLSAHRGIEAHLRERLRETHDSTLPRFDVLSALDRHRDGLRMSDLSARLKVSNGNVTGIVERLASEGLIERSQVDGDRRAMLVRLTPAGIERFAAMAADHETWVNDLLAPFSAGELDTLITLLDRIGDHPA</sequence>
<evidence type="ECO:0000256" key="1">
    <source>
        <dbReference type="ARBA" id="ARBA00023015"/>
    </source>
</evidence>
<dbReference type="InterPro" id="IPR036390">
    <property type="entry name" value="WH_DNA-bd_sf"/>
</dbReference>
<dbReference type="PRINTS" id="PR00598">
    <property type="entry name" value="HTHMARR"/>
</dbReference>
<dbReference type="RefSeq" id="WP_380718648.1">
    <property type="nucleotide sequence ID" value="NZ_JBHSGI010000024.1"/>
</dbReference>
<accession>A0ABV9KKG1</accession>
<dbReference type="SUPFAM" id="SSF46785">
    <property type="entry name" value="Winged helix' DNA-binding domain"/>
    <property type="match status" value="1"/>
</dbReference>
<dbReference type="PROSITE" id="PS50995">
    <property type="entry name" value="HTH_MARR_2"/>
    <property type="match status" value="1"/>
</dbReference>
<dbReference type="InterPro" id="IPR036388">
    <property type="entry name" value="WH-like_DNA-bd_sf"/>
</dbReference>
<dbReference type="InterPro" id="IPR000835">
    <property type="entry name" value="HTH_MarR-typ"/>
</dbReference>
<feature type="domain" description="HTH marR-type" evidence="4">
    <location>
        <begin position="12"/>
        <end position="146"/>
    </location>
</feature>
<evidence type="ECO:0000259" key="4">
    <source>
        <dbReference type="PROSITE" id="PS50995"/>
    </source>
</evidence>
<evidence type="ECO:0000313" key="6">
    <source>
        <dbReference type="Proteomes" id="UP001595973"/>
    </source>
</evidence>